<dbReference type="EMBL" id="JAANXD010000027">
    <property type="protein sequence ID" value="MBS1257561.1"/>
    <property type="molecule type" value="Genomic_DNA"/>
</dbReference>
<dbReference type="PRINTS" id="PR00419">
    <property type="entry name" value="ADXRDTASE"/>
</dbReference>
<protein>
    <submittedName>
        <fullName evidence="7">Glutamate synthase [NADPH] small chain</fullName>
    </submittedName>
</protein>
<feature type="domain" description="FAD/NAD(P)-binding" evidence="5">
    <location>
        <begin position="146"/>
        <end position="462"/>
    </location>
</feature>
<evidence type="ECO:0000256" key="1">
    <source>
        <dbReference type="ARBA" id="ARBA00022605"/>
    </source>
</evidence>
<comment type="pathway">
    <text evidence="4">Amino-acid biosynthesis.</text>
</comment>
<reference evidence="7" key="1">
    <citation type="journal article" date="2021" name="ISME J.">
        <title>Fine-scale metabolic discontinuity in a stratified prokaryote microbiome of a Red Sea deep halocline.</title>
        <authorList>
            <person name="Michoud G."/>
            <person name="Ngugi D.K."/>
            <person name="Barozzi A."/>
            <person name="Merlino G."/>
            <person name="Calleja M.L."/>
            <person name="Delgado-Huertas A."/>
            <person name="Moran X.A.G."/>
            <person name="Daffonchio D."/>
        </authorList>
    </citation>
    <scope>NUCLEOTIDE SEQUENCE</scope>
    <source>
        <strain evidence="7">SuakinDeep_MAG55_1</strain>
    </source>
</reference>
<keyword evidence="2" id="KW-0560">Oxidoreductase</keyword>
<dbReference type="InterPro" id="IPR009051">
    <property type="entry name" value="Helical_ferredxn"/>
</dbReference>
<comment type="caution">
    <text evidence="7">The sequence shown here is derived from an EMBL/GenBank/DDBJ whole genome shotgun (WGS) entry which is preliminary data.</text>
</comment>
<sequence length="483" mass="53472">MGKPSGFLETNRQAGVKLPVNKRIRNFNEFQSDLSLEELQVQASRCMDCGVPSCHAYGCPVKNRIPDWNDLIYKGHWKRALALLHSTNNFPEFTGRVCPAPCEESCTLSINRRAVTIKQIEKQIVERGWEEGWIQPQPAEVKTGKRVAIIGSGPAGLAAAQQVVRKGHDVTVFEKDDRIGGMLRYGIPDYKIDRSILDRRLNQLKEEGVSFETQVKVGIDISAMYLSRTFDAVIICVGAQIPRNLVIPGRALNGVHFAMPFLIQQNRRIAGDIIPDNEVITAEGKNVIVIGGGDTGSDCIGTSIRQGATSVTHIYYQDVPPKERPPCNPWPEWPKTFKTSSSQEEGCERFWKYQTKEFIGNNGVLTGLKVAELDWTRPADGSRGTYTEKPNSEKIIPADLVFLSIGFQHCEHGPLLMDLKLELDKRGSIQNDENKMTCLPGIFVAGDAELGASLVVHAIFSGRQAAEGVHQYLTSGRTLKSSV</sequence>
<dbReference type="SUPFAM" id="SSF46548">
    <property type="entry name" value="alpha-helical ferredoxin"/>
    <property type="match status" value="1"/>
</dbReference>
<dbReference type="InterPro" id="IPR028261">
    <property type="entry name" value="DPD_II"/>
</dbReference>
<dbReference type="InterPro" id="IPR051394">
    <property type="entry name" value="Glutamate_Synthase"/>
</dbReference>
<dbReference type="GO" id="GO:0051536">
    <property type="term" value="F:iron-sulfur cluster binding"/>
    <property type="evidence" value="ECO:0007669"/>
    <property type="project" value="InterPro"/>
</dbReference>
<keyword evidence="3" id="KW-0314">Glutamate biosynthesis</keyword>
<dbReference type="GO" id="GO:0016639">
    <property type="term" value="F:oxidoreductase activity, acting on the CH-NH2 group of donors, NAD or NADP as acceptor"/>
    <property type="evidence" value="ECO:0007669"/>
    <property type="project" value="InterPro"/>
</dbReference>
<accession>A0A941W2W3</accession>
<dbReference type="InterPro" id="IPR006005">
    <property type="entry name" value="Glut_synth_ssu1"/>
</dbReference>
<feature type="domain" description="Dihydroprymidine dehydrogenase" evidence="6">
    <location>
        <begin position="23"/>
        <end position="132"/>
    </location>
</feature>
<dbReference type="SUPFAM" id="SSF51971">
    <property type="entry name" value="Nucleotide-binding domain"/>
    <property type="match status" value="2"/>
</dbReference>
<dbReference type="Proteomes" id="UP000722750">
    <property type="component" value="Unassembled WGS sequence"/>
</dbReference>
<dbReference type="NCBIfam" id="TIGR01317">
    <property type="entry name" value="GOGAT_sm_gam"/>
    <property type="match status" value="1"/>
</dbReference>
<evidence type="ECO:0000313" key="7">
    <source>
        <dbReference type="EMBL" id="MBS1257561.1"/>
    </source>
</evidence>
<evidence type="ECO:0000256" key="2">
    <source>
        <dbReference type="ARBA" id="ARBA00023002"/>
    </source>
</evidence>
<evidence type="ECO:0000256" key="3">
    <source>
        <dbReference type="ARBA" id="ARBA00023164"/>
    </source>
</evidence>
<evidence type="ECO:0000256" key="4">
    <source>
        <dbReference type="ARBA" id="ARBA00029440"/>
    </source>
</evidence>
<dbReference type="Gene3D" id="3.40.50.720">
    <property type="entry name" value="NAD(P)-binding Rossmann-like Domain"/>
    <property type="match status" value="1"/>
</dbReference>
<dbReference type="Pfam" id="PF07992">
    <property type="entry name" value="Pyr_redox_2"/>
    <property type="match status" value="1"/>
</dbReference>
<dbReference type="Pfam" id="PF14691">
    <property type="entry name" value="Fer4_20"/>
    <property type="match status" value="1"/>
</dbReference>
<keyword evidence="1" id="KW-0028">Amino-acid biosynthesis</keyword>
<gene>
    <name evidence="7" type="ORF">MAG551_00605</name>
</gene>
<proteinExistence type="predicted"/>
<dbReference type="InterPro" id="IPR036188">
    <property type="entry name" value="FAD/NAD-bd_sf"/>
</dbReference>
<dbReference type="GO" id="GO:0006537">
    <property type="term" value="P:glutamate biosynthetic process"/>
    <property type="evidence" value="ECO:0007669"/>
    <property type="project" value="UniProtKB-KW"/>
</dbReference>
<organism evidence="7 8">
    <name type="scientific">Candidatus Scalindua arabica</name>
    <dbReference type="NCBI Taxonomy" id="1127984"/>
    <lineage>
        <taxon>Bacteria</taxon>
        <taxon>Pseudomonadati</taxon>
        <taxon>Planctomycetota</taxon>
        <taxon>Candidatus Brocadiia</taxon>
        <taxon>Candidatus Brocadiales</taxon>
        <taxon>Candidatus Scalinduaceae</taxon>
        <taxon>Candidatus Scalindua</taxon>
    </lineage>
</organism>
<dbReference type="AlphaFoldDB" id="A0A941W2W3"/>
<dbReference type="PANTHER" id="PTHR43100:SF1">
    <property type="entry name" value="GLUTAMATE SYNTHASE [NADPH] SMALL CHAIN"/>
    <property type="match status" value="1"/>
</dbReference>
<dbReference type="Gene3D" id="3.50.50.60">
    <property type="entry name" value="FAD/NAD(P)-binding domain"/>
    <property type="match status" value="2"/>
</dbReference>
<evidence type="ECO:0000313" key="8">
    <source>
        <dbReference type="Proteomes" id="UP000722750"/>
    </source>
</evidence>
<evidence type="ECO:0000259" key="6">
    <source>
        <dbReference type="Pfam" id="PF14691"/>
    </source>
</evidence>
<evidence type="ECO:0000259" key="5">
    <source>
        <dbReference type="Pfam" id="PF07992"/>
    </source>
</evidence>
<name>A0A941W2W3_9BACT</name>
<dbReference type="PANTHER" id="PTHR43100">
    <property type="entry name" value="GLUTAMATE SYNTHASE [NADPH] SMALL CHAIN"/>
    <property type="match status" value="1"/>
</dbReference>
<dbReference type="Gene3D" id="1.10.1060.10">
    <property type="entry name" value="Alpha-helical ferredoxin"/>
    <property type="match status" value="1"/>
</dbReference>
<dbReference type="InterPro" id="IPR023753">
    <property type="entry name" value="FAD/NAD-binding_dom"/>
</dbReference>